<organism evidence="2 3">
    <name type="scientific">Fusobacterium mortiferum ATCC 9817</name>
    <dbReference type="NCBI Taxonomy" id="469616"/>
    <lineage>
        <taxon>Bacteria</taxon>
        <taxon>Fusobacteriati</taxon>
        <taxon>Fusobacteriota</taxon>
        <taxon>Fusobacteriia</taxon>
        <taxon>Fusobacteriales</taxon>
        <taxon>Fusobacteriaceae</taxon>
        <taxon>Fusobacterium</taxon>
    </lineage>
</organism>
<evidence type="ECO:0000313" key="2">
    <source>
        <dbReference type="EMBL" id="AVQ20093.1"/>
    </source>
</evidence>
<dbReference type="InterPro" id="IPR025309">
    <property type="entry name" value="KTSC_dom"/>
</dbReference>
<dbReference type="Proteomes" id="UP000240258">
    <property type="component" value="Chromosome"/>
</dbReference>
<evidence type="ECO:0000313" key="3">
    <source>
        <dbReference type="Proteomes" id="UP000240258"/>
    </source>
</evidence>
<name>A0ABM6U057_FUSMR</name>
<keyword evidence="3" id="KW-1185">Reference proteome</keyword>
<dbReference type="EMBL" id="CP028102">
    <property type="protein sequence ID" value="AVQ20093.1"/>
    <property type="molecule type" value="Genomic_DNA"/>
</dbReference>
<proteinExistence type="predicted"/>
<sequence length="71" mass="8361">MITMHKVSSSNVHSVGYDEINKNLYVKFLNNSTYIYYNVPERHYNGLLSASSVGRYLDTYIKKGNYRYKKL</sequence>
<dbReference type="Pfam" id="PF13619">
    <property type="entry name" value="KTSC"/>
    <property type="match status" value="1"/>
</dbReference>
<protein>
    <submittedName>
        <fullName evidence="2">KTSC domain-containing protein</fullName>
    </submittedName>
</protein>
<evidence type="ECO:0000259" key="1">
    <source>
        <dbReference type="Pfam" id="PF13619"/>
    </source>
</evidence>
<gene>
    <name evidence="2" type="ORF">C4N19_08970</name>
</gene>
<reference evidence="3" key="1">
    <citation type="journal article" date="2018" name="MSphere">
        <title>Fusobacterium Genomics Using MinION and Illumina Sequencing Enables Genome Completion and Correction.</title>
        <authorList>
            <person name="Todd S.M."/>
            <person name="Settlage R.E."/>
            <person name="Lahmers K.K."/>
            <person name="Slade D.J."/>
        </authorList>
    </citation>
    <scope>NUCLEOTIDE SEQUENCE [LARGE SCALE GENOMIC DNA]</scope>
    <source>
        <strain evidence="3">ATCC 9817</strain>
    </source>
</reference>
<accession>A0ABM6U057</accession>
<feature type="domain" description="KTSC" evidence="1">
    <location>
        <begin position="8"/>
        <end position="63"/>
    </location>
</feature>